<dbReference type="InterPro" id="IPR007867">
    <property type="entry name" value="GMC_OxRtase_C"/>
</dbReference>
<proteinExistence type="inferred from homology"/>
<dbReference type="PROSITE" id="PS00623">
    <property type="entry name" value="GMC_OXRED_1"/>
    <property type="match status" value="1"/>
</dbReference>
<dbReference type="EMBL" id="CP045737">
    <property type="protein sequence ID" value="QGG40332.1"/>
    <property type="molecule type" value="Genomic_DNA"/>
</dbReference>
<dbReference type="PANTHER" id="PTHR11552:SF147">
    <property type="entry name" value="CHOLINE DEHYDROGENASE, MITOCHONDRIAL"/>
    <property type="match status" value="1"/>
</dbReference>
<dbReference type="SUPFAM" id="SSF51905">
    <property type="entry name" value="FAD/NAD(P)-binding domain"/>
    <property type="match status" value="1"/>
</dbReference>
<gene>
    <name evidence="9" type="ORF">GEV26_02510</name>
</gene>
<dbReference type="GO" id="GO:0016614">
    <property type="term" value="F:oxidoreductase activity, acting on CH-OH group of donors"/>
    <property type="evidence" value="ECO:0007669"/>
    <property type="project" value="InterPro"/>
</dbReference>
<dbReference type="InterPro" id="IPR036188">
    <property type="entry name" value="FAD/NAD-bd_sf"/>
</dbReference>
<evidence type="ECO:0000259" key="8">
    <source>
        <dbReference type="PROSITE" id="PS00624"/>
    </source>
</evidence>
<comment type="similarity">
    <text evidence="2 6">Belongs to the GMC oxidoreductase family.</text>
</comment>
<evidence type="ECO:0000259" key="7">
    <source>
        <dbReference type="PROSITE" id="PS00623"/>
    </source>
</evidence>
<dbReference type="PIRSF" id="PIRSF000137">
    <property type="entry name" value="Alcohol_oxidase"/>
    <property type="match status" value="1"/>
</dbReference>
<evidence type="ECO:0000313" key="9">
    <source>
        <dbReference type="EMBL" id="QGG40332.1"/>
    </source>
</evidence>
<evidence type="ECO:0000256" key="1">
    <source>
        <dbReference type="ARBA" id="ARBA00001974"/>
    </source>
</evidence>
<accession>A0A5Q2MH16</accession>
<dbReference type="Pfam" id="PF05199">
    <property type="entry name" value="GMC_oxred_C"/>
    <property type="match status" value="1"/>
</dbReference>
<dbReference type="PROSITE" id="PS00624">
    <property type="entry name" value="GMC_OXRED_2"/>
    <property type="match status" value="1"/>
</dbReference>
<keyword evidence="10" id="KW-1185">Reference proteome</keyword>
<dbReference type="SUPFAM" id="SSF54373">
    <property type="entry name" value="FAD-linked reductases, C-terminal domain"/>
    <property type="match status" value="1"/>
</dbReference>
<evidence type="ECO:0000256" key="5">
    <source>
        <dbReference type="PIRSR" id="PIRSR000137-2"/>
    </source>
</evidence>
<dbReference type="PANTHER" id="PTHR11552">
    <property type="entry name" value="GLUCOSE-METHANOL-CHOLINE GMC OXIDOREDUCTASE"/>
    <property type="match status" value="1"/>
</dbReference>
<dbReference type="InterPro" id="IPR000172">
    <property type="entry name" value="GMC_OxRdtase_N"/>
</dbReference>
<reference evidence="9 10" key="1">
    <citation type="submission" date="2019-11" db="EMBL/GenBank/DDBJ databases">
        <authorList>
            <person name="Li J."/>
        </authorList>
    </citation>
    <scope>NUCLEOTIDE SEQUENCE [LARGE SCALE GENOMIC DNA]</scope>
    <source>
        <strain evidence="9 10">MF47</strain>
    </source>
</reference>
<dbReference type="InterPro" id="IPR012132">
    <property type="entry name" value="GMC_OxRdtase"/>
</dbReference>
<dbReference type="Proteomes" id="UP000392064">
    <property type="component" value="Chromosome"/>
</dbReference>
<sequence>MSTSNVHRTIVVGAGSTGAVLAARLSEDPAEHVVLIEAGPKYLSIDELPESLWDAEGPALEGSPDWGYKCFWTEPTHTSVVGNYPRGKVLGGSGSINASMAIRGLPADFDDWGERGNKDWSWESVLPYFNKLETDLDFPEKEYHGSSGPIPVRRPTLDEWPTAVQSVVEALADHGLEYKEDLNEPDMSGIASTPRNKISTFRASAAVTYLYEARDRENLEIVADTLVTRVLFDGDQAVGVEIQRDGKLEEIHADRVVLSGGAINSPQLLMLSGIGPKDMLERAGIKVRVDLPGVGANLVDHPHVPVVYAAADPNETRFGFNASLRWSSGLDGGQDNDMVLALGFTAAKNMNFDLDPSVKAGVFFPVILAKPVAGGWLELVSADPQTHPELHFNFLGSDIDTKRLADGVRFALELLHSDAVSPHVAGPLLAPDAATLADEERFLEWIHDHVTTTYHCVGTCRMGPDGDDMAVLDSGLKVRGVSNLYVADASIMPTIVNAYTNLTCYMIGEKFADMLSEES</sequence>
<feature type="binding site" evidence="5">
    <location>
        <position position="89"/>
    </location>
    <ligand>
        <name>FAD</name>
        <dbReference type="ChEBI" id="CHEBI:57692"/>
    </ligand>
</feature>
<dbReference type="AlphaFoldDB" id="A0A5Q2MH16"/>
<evidence type="ECO:0000313" key="10">
    <source>
        <dbReference type="Proteomes" id="UP000392064"/>
    </source>
</evidence>
<evidence type="ECO:0000256" key="3">
    <source>
        <dbReference type="ARBA" id="ARBA00022630"/>
    </source>
</evidence>
<dbReference type="RefSeq" id="WP_153651604.1">
    <property type="nucleotide sequence ID" value="NZ_CP045737.1"/>
</dbReference>
<dbReference type="Gene3D" id="3.50.50.60">
    <property type="entry name" value="FAD/NAD(P)-binding domain"/>
    <property type="match status" value="1"/>
</dbReference>
<feature type="domain" description="Glucose-methanol-choline oxidoreductase N-terminal" evidence="7">
    <location>
        <begin position="87"/>
        <end position="110"/>
    </location>
</feature>
<dbReference type="Pfam" id="PF00732">
    <property type="entry name" value="GMC_oxred_N"/>
    <property type="match status" value="1"/>
</dbReference>
<protein>
    <recommendedName>
        <fullName evidence="7 8">Glucose-methanol-choline oxidoreductase N-terminal domain-containing protein</fullName>
    </recommendedName>
</protein>
<dbReference type="KEGG" id="aef:GEV26_02510"/>
<feature type="domain" description="Glucose-methanol-choline oxidoreductase N-terminal" evidence="8">
    <location>
        <begin position="261"/>
        <end position="275"/>
    </location>
</feature>
<keyword evidence="4 5" id="KW-0274">FAD</keyword>
<feature type="binding site" evidence="5">
    <location>
        <position position="227"/>
    </location>
    <ligand>
        <name>FAD</name>
        <dbReference type="ChEBI" id="CHEBI:57692"/>
    </ligand>
</feature>
<dbReference type="Gene3D" id="3.30.410.40">
    <property type="match status" value="1"/>
</dbReference>
<evidence type="ECO:0000256" key="2">
    <source>
        <dbReference type="ARBA" id="ARBA00010790"/>
    </source>
</evidence>
<organism evidence="9 10">
    <name type="scientific">Aeromicrobium yanjiei</name>
    <dbReference type="NCBI Taxonomy" id="2662028"/>
    <lineage>
        <taxon>Bacteria</taxon>
        <taxon>Bacillati</taxon>
        <taxon>Actinomycetota</taxon>
        <taxon>Actinomycetes</taxon>
        <taxon>Propionibacteriales</taxon>
        <taxon>Nocardioidaceae</taxon>
        <taxon>Aeromicrobium</taxon>
    </lineage>
</organism>
<name>A0A5Q2MH16_9ACTN</name>
<keyword evidence="3 6" id="KW-0285">Flavoprotein</keyword>
<evidence type="ECO:0000256" key="6">
    <source>
        <dbReference type="RuleBase" id="RU003968"/>
    </source>
</evidence>
<comment type="cofactor">
    <cofactor evidence="1 5">
        <name>FAD</name>
        <dbReference type="ChEBI" id="CHEBI:57692"/>
    </cofactor>
</comment>
<dbReference type="GO" id="GO:0050660">
    <property type="term" value="F:flavin adenine dinucleotide binding"/>
    <property type="evidence" value="ECO:0007669"/>
    <property type="project" value="InterPro"/>
</dbReference>
<evidence type="ECO:0000256" key="4">
    <source>
        <dbReference type="ARBA" id="ARBA00022827"/>
    </source>
</evidence>